<dbReference type="Pfam" id="PF13839">
    <property type="entry name" value="PC-Esterase"/>
    <property type="match status" value="1"/>
</dbReference>
<evidence type="ECO:0000313" key="4">
    <source>
        <dbReference type="EMBL" id="KAK2987727.1"/>
    </source>
</evidence>
<comment type="caution">
    <text evidence="4">The sequence shown here is derived from an EMBL/GenBank/DDBJ whole genome shotgun (WGS) entry which is preliminary data.</text>
</comment>
<dbReference type="AlphaFoldDB" id="A0AA88RF25"/>
<gene>
    <name evidence="4" type="ORF">RJ640_008954</name>
</gene>
<evidence type="ECO:0000313" key="5">
    <source>
        <dbReference type="Proteomes" id="UP001187471"/>
    </source>
</evidence>
<dbReference type="Proteomes" id="UP001187471">
    <property type="component" value="Unassembled WGS sequence"/>
</dbReference>
<reference evidence="4" key="1">
    <citation type="submission" date="2022-12" db="EMBL/GenBank/DDBJ databases">
        <title>Draft genome assemblies for two species of Escallonia (Escalloniales).</title>
        <authorList>
            <person name="Chanderbali A."/>
            <person name="Dervinis C."/>
            <person name="Anghel I."/>
            <person name="Soltis D."/>
            <person name="Soltis P."/>
            <person name="Zapata F."/>
        </authorList>
    </citation>
    <scope>NUCLEOTIDE SEQUENCE</scope>
    <source>
        <strain evidence="4">UCBG92.1500</strain>
        <tissue evidence="4">Leaf</tissue>
    </source>
</reference>
<dbReference type="GO" id="GO:0016740">
    <property type="term" value="F:transferase activity"/>
    <property type="evidence" value="ECO:0007669"/>
    <property type="project" value="InterPro"/>
</dbReference>
<protein>
    <recommendedName>
        <fullName evidence="3">Trichome birefringence-like C-terminal domain-containing protein</fullName>
    </recommendedName>
</protein>
<keyword evidence="5" id="KW-1185">Reference proteome</keyword>
<accession>A0AA88RF25</accession>
<evidence type="ECO:0000256" key="2">
    <source>
        <dbReference type="SAM" id="MobiDB-lite"/>
    </source>
</evidence>
<evidence type="ECO:0000256" key="1">
    <source>
        <dbReference type="ARBA" id="ARBA00007727"/>
    </source>
</evidence>
<organism evidence="4 5">
    <name type="scientific">Escallonia rubra</name>
    <dbReference type="NCBI Taxonomy" id="112253"/>
    <lineage>
        <taxon>Eukaryota</taxon>
        <taxon>Viridiplantae</taxon>
        <taxon>Streptophyta</taxon>
        <taxon>Embryophyta</taxon>
        <taxon>Tracheophyta</taxon>
        <taxon>Spermatophyta</taxon>
        <taxon>Magnoliopsida</taxon>
        <taxon>eudicotyledons</taxon>
        <taxon>Gunneridae</taxon>
        <taxon>Pentapetalae</taxon>
        <taxon>asterids</taxon>
        <taxon>campanulids</taxon>
        <taxon>Escalloniales</taxon>
        <taxon>Escalloniaceae</taxon>
        <taxon>Escallonia</taxon>
    </lineage>
</organism>
<dbReference type="InterPro" id="IPR026057">
    <property type="entry name" value="TBL_C"/>
</dbReference>
<feature type="compositionally biased region" description="Basic residues" evidence="2">
    <location>
        <begin position="111"/>
        <end position="121"/>
    </location>
</feature>
<evidence type="ECO:0000259" key="3">
    <source>
        <dbReference type="Pfam" id="PF13839"/>
    </source>
</evidence>
<dbReference type="EMBL" id="JAVXUO010000944">
    <property type="protein sequence ID" value="KAK2987727.1"/>
    <property type="molecule type" value="Genomic_DNA"/>
</dbReference>
<comment type="similarity">
    <text evidence="1">Belongs to the PC-esterase family. TBL subfamily.</text>
</comment>
<sequence length="152" mass="17091">MTGVEDMNSVYEVNGHKITRRIRYLSVRFKSFNFTIEFYRSVYLVQPGSKPKSAPKRVKFTLQLDKLDDISAEWINSDILIFDLVFSLSLLKIRLPSNLLFSSSAATRTTTNRRRSSRNGRRSAVATRLQAPPKTSTAGGDGSSYGSVFMAL</sequence>
<feature type="domain" description="Trichome birefringence-like C-terminal" evidence="3">
    <location>
        <begin position="4"/>
        <end position="85"/>
    </location>
</feature>
<proteinExistence type="inferred from homology"/>
<name>A0AA88RF25_9ASTE</name>
<feature type="region of interest" description="Disordered" evidence="2">
    <location>
        <begin position="106"/>
        <end position="142"/>
    </location>
</feature>